<dbReference type="InParanoid" id="A0A0G4EW59"/>
<organism evidence="5 6">
    <name type="scientific">Vitrella brassicaformis (strain CCMP3155)</name>
    <dbReference type="NCBI Taxonomy" id="1169540"/>
    <lineage>
        <taxon>Eukaryota</taxon>
        <taxon>Sar</taxon>
        <taxon>Alveolata</taxon>
        <taxon>Colpodellida</taxon>
        <taxon>Vitrellaceae</taxon>
        <taxon>Vitrella</taxon>
    </lineage>
</organism>
<evidence type="ECO:0000256" key="2">
    <source>
        <dbReference type="SAM" id="Coils"/>
    </source>
</evidence>
<feature type="compositionally biased region" description="Low complexity" evidence="3">
    <location>
        <begin position="467"/>
        <end position="477"/>
    </location>
</feature>
<feature type="region of interest" description="Disordered" evidence="3">
    <location>
        <begin position="401"/>
        <end position="421"/>
    </location>
</feature>
<feature type="compositionally biased region" description="Gly residues" evidence="3">
    <location>
        <begin position="1"/>
        <end position="12"/>
    </location>
</feature>
<accession>A0A0G4EW59</accession>
<name>A0A0G4EW59_VITBC</name>
<evidence type="ECO:0000256" key="1">
    <source>
        <dbReference type="PROSITE-ProRule" id="PRU00175"/>
    </source>
</evidence>
<dbReference type="VEuPathDB" id="CryptoDB:Vbra_13627"/>
<keyword evidence="1" id="KW-0479">Metal-binding</keyword>
<protein>
    <recommendedName>
        <fullName evidence="4">RING-type domain-containing protein</fullName>
    </recommendedName>
</protein>
<dbReference type="PROSITE" id="PS50089">
    <property type="entry name" value="ZF_RING_2"/>
    <property type="match status" value="1"/>
</dbReference>
<proteinExistence type="predicted"/>
<evidence type="ECO:0000259" key="4">
    <source>
        <dbReference type="PROSITE" id="PS50089"/>
    </source>
</evidence>
<reference evidence="5 6" key="1">
    <citation type="submission" date="2014-11" db="EMBL/GenBank/DDBJ databases">
        <authorList>
            <person name="Zhu J."/>
            <person name="Qi W."/>
            <person name="Song R."/>
        </authorList>
    </citation>
    <scope>NUCLEOTIDE SEQUENCE [LARGE SCALE GENOMIC DNA]</scope>
</reference>
<evidence type="ECO:0000256" key="3">
    <source>
        <dbReference type="SAM" id="MobiDB-lite"/>
    </source>
</evidence>
<dbReference type="Pfam" id="PF13920">
    <property type="entry name" value="zf-C3HC4_3"/>
    <property type="match status" value="1"/>
</dbReference>
<dbReference type="SMART" id="SM00184">
    <property type="entry name" value="RING"/>
    <property type="match status" value="1"/>
</dbReference>
<feature type="domain" description="RING-type" evidence="4">
    <location>
        <begin position="371"/>
        <end position="428"/>
    </location>
</feature>
<evidence type="ECO:0000313" key="5">
    <source>
        <dbReference type="EMBL" id="CEM02478.1"/>
    </source>
</evidence>
<dbReference type="InterPro" id="IPR001841">
    <property type="entry name" value="Znf_RING"/>
</dbReference>
<feature type="region of interest" description="Disordered" evidence="3">
    <location>
        <begin position="1"/>
        <end position="35"/>
    </location>
</feature>
<feature type="compositionally biased region" description="Acidic residues" evidence="3">
    <location>
        <begin position="409"/>
        <end position="419"/>
    </location>
</feature>
<sequence>MGKRPAGGGGAGRILEGKSPPNWANDGVRKMDTTSRDRRGDFAGAGIVVAVRAARKLHGPLCLLILDGCRKEGLDKSTPAHRLALVVSFGLSVRAQAVLVRSHRTHWRQTEAIWFVCVWRLCEGIFVSVVTHNTERSINTTGEQGCVCRCPHPLPLIRRASSCPHQSRTDRASFVAPPAVLHQSMSSSASSSGPTAPSPSNVGVFECRVYEDGRGGYEMDVQGQRVAIKPPFHDHINFCSAVKDDRITQLKQEIGQLNKTFQEKDSQLQRHVADKTANAALLTAKNNTITSLKQDIAAHRTRIDKLEQQNATLERDRLTDDRLHQCGSAAEIKSIAARAGEEMVRLAGFKRRAEALHDQREREEDESDRMCVACKYRERTVALPCGHVCFCEECYRRVLSGPPERADDGGDEDEEFEEEPTPKCAICRKTFSTNTTTAQPASVASGGGASVRTSAAGTAGPQPSGSQQQRAANTTAAQRASDIDAFIEMPSGAWYCIVTPGTGRVPTLNDRVKYDYIAWFDGDGRDQAYDNRGQVDRVSDFPADSEREALLSMREGEVRQIRMPDDRYFVPYVQLRLISILHDSDDFTVMASGARYRIVTEGTGRVPTLNDRVKYDCIAWRDAFDGQDKFYDLRGAVRCVSDFLTGVVREAVLSMREGEVRQIITSTGYADRYHQLHLVSIE</sequence>
<keyword evidence="1" id="KW-0862">Zinc</keyword>
<dbReference type="Proteomes" id="UP000041254">
    <property type="component" value="Unassembled WGS sequence"/>
</dbReference>
<dbReference type="Gene3D" id="3.30.40.10">
    <property type="entry name" value="Zinc/RING finger domain, C3HC4 (zinc finger)"/>
    <property type="match status" value="1"/>
</dbReference>
<dbReference type="InterPro" id="IPR013083">
    <property type="entry name" value="Znf_RING/FYVE/PHD"/>
</dbReference>
<feature type="region of interest" description="Disordered" evidence="3">
    <location>
        <begin position="437"/>
        <end position="477"/>
    </location>
</feature>
<dbReference type="GO" id="GO:0003755">
    <property type="term" value="F:peptidyl-prolyl cis-trans isomerase activity"/>
    <property type="evidence" value="ECO:0007669"/>
    <property type="project" value="InterPro"/>
</dbReference>
<evidence type="ECO:0000313" key="6">
    <source>
        <dbReference type="Proteomes" id="UP000041254"/>
    </source>
</evidence>
<keyword evidence="6" id="KW-1185">Reference proteome</keyword>
<dbReference type="EMBL" id="CDMY01000327">
    <property type="protein sequence ID" value="CEM02478.1"/>
    <property type="molecule type" value="Genomic_DNA"/>
</dbReference>
<dbReference type="GO" id="GO:0008270">
    <property type="term" value="F:zinc ion binding"/>
    <property type="evidence" value="ECO:0007669"/>
    <property type="project" value="UniProtKB-KW"/>
</dbReference>
<gene>
    <name evidence="5" type="ORF">Vbra_13627</name>
</gene>
<feature type="coiled-coil region" evidence="2">
    <location>
        <begin position="247"/>
        <end position="316"/>
    </location>
</feature>
<dbReference type="Gene3D" id="3.10.50.40">
    <property type="match status" value="1"/>
</dbReference>
<keyword evidence="2" id="KW-0175">Coiled coil</keyword>
<dbReference type="SUPFAM" id="SSF54534">
    <property type="entry name" value="FKBP-like"/>
    <property type="match status" value="2"/>
</dbReference>
<dbReference type="InterPro" id="IPR046357">
    <property type="entry name" value="PPIase_dom_sf"/>
</dbReference>
<feature type="compositionally biased region" description="Polar residues" evidence="3">
    <location>
        <begin position="451"/>
        <end position="466"/>
    </location>
</feature>
<keyword evidence="1" id="KW-0863">Zinc-finger</keyword>
<dbReference type="AlphaFoldDB" id="A0A0G4EW59"/>